<dbReference type="CDD" id="cd00118">
    <property type="entry name" value="LysM"/>
    <property type="match status" value="3"/>
</dbReference>
<dbReference type="VEuPathDB" id="FungiDB:AN9389"/>
<dbReference type="SUPFAM" id="SSF54106">
    <property type="entry name" value="LysM domain"/>
    <property type="match status" value="4"/>
</dbReference>
<dbReference type="Proteomes" id="UP000000560">
    <property type="component" value="Chromosome VIII"/>
</dbReference>
<dbReference type="Pfam" id="PF01476">
    <property type="entry name" value="LysM"/>
    <property type="match status" value="3"/>
</dbReference>
<dbReference type="PANTHER" id="PTHR34997:SF1">
    <property type="entry name" value="PEPTIDOGLYCAN-BINDING LYSIN DOMAIN"/>
    <property type="match status" value="1"/>
</dbReference>
<keyword evidence="5" id="KW-1185">Reference proteome</keyword>
<dbReference type="InterPro" id="IPR052210">
    <property type="entry name" value="LysM1-like"/>
</dbReference>
<dbReference type="OMA" id="YCEIVAL"/>
<dbReference type="Gene3D" id="3.10.350.10">
    <property type="entry name" value="LysM domain"/>
    <property type="match status" value="4"/>
</dbReference>
<dbReference type="EMBL" id="BN001308">
    <property type="protein sequence ID" value="CBF87522.1"/>
    <property type="molecule type" value="Genomic_DNA"/>
</dbReference>
<evidence type="ECO:0000313" key="4">
    <source>
        <dbReference type="EMBL" id="CBF87522.1"/>
    </source>
</evidence>
<dbReference type="OrthoDB" id="5985073at2759"/>
<dbReference type="GO" id="GO:0008061">
    <property type="term" value="F:chitin binding"/>
    <property type="evidence" value="ECO:0007669"/>
    <property type="project" value="UniProtKB-KW"/>
</dbReference>
<dbReference type="AlphaFoldDB" id="Q5AQP1"/>
<keyword evidence="2" id="KW-0843">Virulence</keyword>
<dbReference type="GeneID" id="2867778"/>
<name>Q5AQP1_EMENI</name>
<organism evidence="4 5">
    <name type="scientific">Emericella nidulans (strain FGSC A4 / ATCC 38163 / CBS 112.46 / NRRL 194 / M139)</name>
    <name type="common">Aspergillus nidulans</name>
    <dbReference type="NCBI Taxonomy" id="227321"/>
    <lineage>
        <taxon>Eukaryota</taxon>
        <taxon>Fungi</taxon>
        <taxon>Dikarya</taxon>
        <taxon>Ascomycota</taxon>
        <taxon>Pezizomycotina</taxon>
        <taxon>Eurotiomycetes</taxon>
        <taxon>Eurotiomycetidae</taxon>
        <taxon>Eurotiales</taxon>
        <taxon>Aspergillaceae</taxon>
        <taxon>Aspergillus</taxon>
        <taxon>Aspergillus subgen. Nidulantes</taxon>
    </lineage>
</organism>
<dbReference type="SMART" id="SM00257">
    <property type="entry name" value="LysM"/>
    <property type="match status" value="4"/>
</dbReference>
<reference evidence="5" key="1">
    <citation type="journal article" date="2005" name="Nature">
        <title>Sequencing of Aspergillus nidulans and comparative analysis with A. fumigatus and A. oryzae.</title>
        <authorList>
            <person name="Galagan J.E."/>
            <person name="Calvo S.E."/>
            <person name="Cuomo C."/>
            <person name="Ma L.J."/>
            <person name="Wortman J.R."/>
            <person name="Batzoglou S."/>
            <person name="Lee S.I."/>
            <person name="Basturkmen M."/>
            <person name="Spevak C.C."/>
            <person name="Clutterbuck J."/>
            <person name="Kapitonov V."/>
            <person name="Jurka J."/>
            <person name="Scazzocchio C."/>
            <person name="Farman M."/>
            <person name="Butler J."/>
            <person name="Purcell S."/>
            <person name="Harris S."/>
            <person name="Braus G.H."/>
            <person name="Draht O."/>
            <person name="Busch S."/>
            <person name="D'Enfert C."/>
            <person name="Bouchier C."/>
            <person name="Goldman G.H."/>
            <person name="Bell-Pedersen D."/>
            <person name="Griffiths-Jones S."/>
            <person name="Doonan J.H."/>
            <person name="Yu J."/>
            <person name="Vienken K."/>
            <person name="Pain A."/>
            <person name="Freitag M."/>
            <person name="Selker E.U."/>
            <person name="Archer D.B."/>
            <person name="Penalva M.A."/>
            <person name="Oakley B.R."/>
            <person name="Momany M."/>
            <person name="Tanaka T."/>
            <person name="Kumagai T."/>
            <person name="Asai K."/>
            <person name="Machida M."/>
            <person name="Nierman W.C."/>
            <person name="Denning D.W."/>
            <person name="Caddick M."/>
            <person name="Hynes M."/>
            <person name="Paoletti M."/>
            <person name="Fischer R."/>
            <person name="Miller B."/>
            <person name="Dyer P."/>
            <person name="Sachs M.S."/>
            <person name="Osmani S.A."/>
            <person name="Birren B.W."/>
        </authorList>
    </citation>
    <scope>NUCLEOTIDE SEQUENCE [LARGE SCALE GENOMIC DNA]</scope>
    <source>
        <strain evidence="5">FGSC A4 / ATCC 38163 / CBS 112.46 / NRRL 194 / M139</strain>
    </source>
</reference>
<feature type="domain" description="LysM" evidence="3">
    <location>
        <begin position="462"/>
        <end position="508"/>
    </location>
</feature>
<dbReference type="STRING" id="227321.Q5AQP1"/>
<accession>Q5AQP1</accession>
<dbReference type="PROSITE" id="PS51782">
    <property type="entry name" value="LYSM"/>
    <property type="match status" value="4"/>
</dbReference>
<feature type="domain" description="LysM" evidence="3">
    <location>
        <begin position="385"/>
        <end position="431"/>
    </location>
</feature>
<dbReference type="KEGG" id="ani:ANIA_09389"/>
<evidence type="ECO:0000256" key="2">
    <source>
        <dbReference type="ARBA" id="ARBA00023026"/>
    </source>
</evidence>
<gene>
    <name evidence="4" type="ORF">ANIA_09389</name>
</gene>
<dbReference type="PANTHER" id="PTHR34997">
    <property type="entry name" value="AM15"/>
    <property type="match status" value="1"/>
</dbReference>
<reference evidence="5" key="2">
    <citation type="journal article" date="2009" name="Fungal Genet. Biol.">
        <title>The 2008 update of the Aspergillus nidulans genome annotation: a community effort.</title>
        <authorList>
            <person name="Wortman J.R."/>
            <person name="Gilsenan J.M."/>
            <person name="Joardar V."/>
            <person name="Deegan J."/>
            <person name="Clutterbuck J."/>
            <person name="Andersen M.R."/>
            <person name="Archer D."/>
            <person name="Bencina M."/>
            <person name="Braus G."/>
            <person name="Coutinho P."/>
            <person name="von Dohren H."/>
            <person name="Doonan J."/>
            <person name="Driessen A.J."/>
            <person name="Durek P."/>
            <person name="Espeso E."/>
            <person name="Fekete E."/>
            <person name="Flipphi M."/>
            <person name="Estrada C.G."/>
            <person name="Geysens S."/>
            <person name="Goldman G."/>
            <person name="de Groot P.W."/>
            <person name="Hansen K."/>
            <person name="Harris S.D."/>
            <person name="Heinekamp T."/>
            <person name="Helmstaedt K."/>
            <person name="Henrissat B."/>
            <person name="Hofmann G."/>
            <person name="Homan T."/>
            <person name="Horio T."/>
            <person name="Horiuchi H."/>
            <person name="James S."/>
            <person name="Jones M."/>
            <person name="Karaffa L."/>
            <person name="Karanyi Z."/>
            <person name="Kato M."/>
            <person name="Keller N."/>
            <person name="Kelly D.E."/>
            <person name="Kiel J.A."/>
            <person name="Kim J.M."/>
            <person name="van der Klei I.J."/>
            <person name="Klis F.M."/>
            <person name="Kovalchuk A."/>
            <person name="Krasevec N."/>
            <person name="Kubicek C.P."/>
            <person name="Liu B."/>
            <person name="Maccabe A."/>
            <person name="Meyer V."/>
            <person name="Mirabito P."/>
            <person name="Miskei M."/>
            <person name="Mos M."/>
            <person name="Mullins J."/>
            <person name="Nelson D.R."/>
            <person name="Nielsen J."/>
            <person name="Oakley B.R."/>
            <person name="Osmani S.A."/>
            <person name="Pakula T."/>
            <person name="Paszewski A."/>
            <person name="Paulsen I."/>
            <person name="Pilsyk S."/>
            <person name="Pocsi I."/>
            <person name="Punt P.J."/>
            <person name="Ram A.F."/>
            <person name="Ren Q."/>
            <person name="Robellet X."/>
            <person name="Robson G."/>
            <person name="Seiboth B."/>
            <person name="van Solingen P."/>
            <person name="Specht T."/>
            <person name="Sun J."/>
            <person name="Taheri-Talesh N."/>
            <person name="Takeshita N."/>
            <person name="Ussery D."/>
            <person name="vanKuyk P.A."/>
            <person name="Visser H."/>
            <person name="van de Vondervoort P.J."/>
            <person name="de Vries R.P."/>
            <person name="Walton J."/>
            <person name="Xiang X."/>
            <person name="Xiong Y."/>
            <person name="Zeng A.P."/>
            <person name="Brandt B.W."/>
            <person name="Cornell M.J."/>
            <person name="van den Hondel C.A."/>
            <person name="Visser J."/>
            <person name="Oliver S.G."/>
            <person name="Turner G."/>
        </authorList>
    </citation>
    <scope>GENOME REANNOTATION</scope>
    <source>
        <strain evidence="5">FGSC A4 / ATCC 38163 / CBS 112.46 / NRRL 194 / M139</strain>
    </source>
</reference>
<sequence length="589" mass="63414">MVAFIVFFLPLALAADQSVSLSDPSGQRHTLMHKNQFFFFINQTETLFSGVSAQCNLPLSVPIPECPQELLNLLSGSEFYTVQNETIMDILCREPCPPALDAYRQNVQEACANDPQPRVGYPATYWVDAVSSVQRQMCLKDSATGTYCTQFLEQTLGDATDPQDLLGGYTTEQLCSECIVALFTHQQSTPYSNYDIEMANAWAEIQARCNLEYPTATPTLETNVTSLGNYAPSGYATAACVGGRTHEVISGDNCIDISKASRVSTGSLITLNSLRMDCTNLLLGQTLCLPPECDDYVVQSGDTCINIAAKFSGISYQQIVAWNPTINPYCTNLLVGHNICVGPPGGIANFTTVPGATATQTDLYATETASRPTPVAEGTTTKCGKYYLVQPGDYCEIIALTQTVSLEMFLAMNPQIDDACSNLLSGFNYCVQPTRNWAATTTSPVIPPPTSTPPGTTTECYEWYVIQSGDYCGKVQDQFGITFAQFQAWNPALADDCSNLLLDVAYCVNGAVPSAPAAAAASRRTLDARAEGCVYAEGCKSDRPVRGLSGFVRPRGPVQTQMPEVGGGVAIGWPGVNSPKLRQQMGLGV</sequence>
<dbReference type="InterPro" id="IPR036779">
    <property type="entry name" value="LysM_dom_sf"/>
</dbReference>
<feature type="domain" description="LysM" evidence="3">
    <location>
        <begin position="244"/>
        <end position="289"/>
    </location>
</feature>
<dbReference type="InterPro" id="IPR018392">
    <property type="entry name" value="LysM"/>
</dbReference>
<dbReference type="RefSeq" id="XP_682658.1">
    <property type="nucleotide sequence ID" value="XM_677566.1"/>
</dbReference>
<dbReference type="eggNOG" id="KOG2806">
    <property type="taxonomic scope" value="Eukaryota"/>
</dbReference>
<feature type="domain" description="LysM" evidence="3">
    <location>
        <begin position="294"/>
        <end position="341"/>
    </location>
</feature>
<keyword evidence="1" id="KW-0147">Chitin-binding</keyword>
<evidence type="ECO:0000256" key="1">
    <source>
        <dbReference type="ARBA" id="ARBA00022669"/>
    </source>
</evidence>
<dbReference type="InParanoid" id="Q5AQP1"/>
<proteinExistence type="predicted"/>
<evidence type="ECO:0000259" key="3">
    <source>
        <dbReference type="PROSITE" id="PS51782"/>
    </source>
</evidence>
<dbReference type="HOGENOM" id="CLU_010591_5_2_1"/>
<accession>C8VRJ2</accession>
<evidence type="ECO:0000313" key="5">
    <source>
        <dbReference type="Proteomes" id="UP000000560"/>
    </source>
</evidence>
<protein>
    <recommendedName>
        <fullName evidence="3">LysM domain-containing protein</fullName>
    </recommendedName>
</protein>